<dbReference type="GO" id="GO:0004722">
    <property type="term" value="F:protein serine/threonine phosphatase activity"/>
    <property type="evidence" value="ECO:0007669"/>
    <property type="project" value="InterPro"/>
</dbReference>
<evidence type="ECO:0000313" key="8">
    <source>
        <dbReference type="EMBL" id="CAD9811660.1"/>
    </source>
</evidence>
<dbReference type="InterPro" id="IPR000222">
    <property type="entry name" value="PP2C_BS"/>
</dbReference>
<evidence type="ECO:0000256" key="2">
    <source>
        <dbReference type="ARBA" id="ARBA00022723"/>
    </source>
</evidence>
<evidence type="ECO:0000256" key="5">
    <source>
        <dbReference type="RuleBase" id="RU003465"/>
    </source>
</evidence>
<feature type="region of interest" description="Disordered" evidence="6">
    <location>
        <begin position="188"/>
        <end position="229"/>
    </location>
</feature>
<dbReference type="CDD" id="cd00143">
    <property type="entry name" value="PP2Cc"/>
    <property type="match status" value="1"/>
</dbReference>
<dbReference type="EMBL" id="HBHQ01005210">
    <property type="protein sequence ID" value="CAD9811660.1"/>
    <property type="molecule type" value="Transcribed_RNA"/>
</dbReference>
<gene>
    <name evidence="8" type="ORF">ASEP1449_LOCUS3485</name>
</gene>
<name>A0A7S2XKK6_9STRA</name>
<comment type="subcellular location">
    <subcellularLocation>
        <location evidence="1">Membrane</location>
        <topology evidence="1">Peripheral membrane protein</topology>
    </subcellularLocation>
</comment>
<evidence type="ECO:0000256" key="1">
    <source>
        <dbReference type="ARBA" id="ARBA00004170"/>
    </source>
</evidence>
<dbReference type="InterPro" id="IPR015655">
    <property type="entry name" value="PP2C"/>
</dbReference>
<dbReference type="SUPFAM" id="SSF81606">
    <property type="entry name" value="PP2C-like"/>
    <property type="match status" value="1"/>
</dbReference>
<reference evidence="8" key="1">
    <citation type="submission" date="2021-01" db="EMBL/GenBank/DDBJ databases">
        <authorList>
            <person name="Corre E."/>
            <person name="Pelletier E."/>
            <person name="Niang G."/>
            <person name="Scheremetjew M."/>
            <person name="Finn R."/>
            <person name="Kale V."/>
            <person name="Holt S."/>
            <person name="Cochrane G."/>
            <person name="Meng A."/>
            <person name="Brown T."/>
            <person name="Cohen L."/>
        </authorList>
    </citation>
    <scope>NUCLEOTIDE SEQUENCE</scope>
    <source>
        <strain evidence="8">CCMP2084</strain>
    </source>
</reference>
<keyword evidence="3 5" id="KW-0378">Hydrolase</keyword>
<dbReference type="PANTHER" id="PTHR47992">
    <property type="entry name" value="PROTEIN PHOSPHATASE"/>
    <property type="match status" value="1"/>
</dbReference>
<dbReference type="SMART" id="SM00332">
    <property type="entry name" value="PP2Cc"/>
    <property type="match status" value="1"/>
</dbReference>
<feature type="domain" description="PPM-type phosphatase" evidence="7">
    <location>
        <begin position="46"/>
        <end position="407"/>
    </location>
</feature>
<dbReference type="PROSITE" id="PS01032">
    <property type="entry name" value="PPM_1"/>
    <property type="match status" value="1"/>
</dbReference>
<accession>A0A7S2XKK6</accession>
<dbReference type="Gene3D" id="3.60.40.10">
    <property type="entry name" value="PPM-type phosphatase domain"/>
    <property type="match status" value="1"/>
</dbReference>
<keyword evidence="4 5" id="KW-0904">Protein phosphatase</keyword>
<dbReference type="Pfam" id="PF00481">
    <property type="entry name" value="PP2C"/>
    <property type="match status" value="2"/>
</dbReference>
<dbReference type="AlphaFoldDB" id="A0A7S2XKK6"/>
<dbReference type="GO" id="GO:0046872">
    <property type="term" value="F:metal ion binding"/>
    <property type="evidence" value="ECO:0007669"/>
    <property type="project" value="UniProtKB-KW"/>
</dbReference>
<dbReference type="InterPro" id="IPR036457">
    <property type="entry name" value="PPM-type-like_dom_sf"/>
</dbReference>
<evidence type="ECO:0000259" key="7">
    <source>
        <dbReference type="PROSITE" id="PS51746"/>
    </source>
</evidence>
<feature type="compositionally biased region" description="Acidic residues" evidence="6">
    <location>
        <begin position="30"/>
        <end position="40"/>
    </location>
</feature>
<evidence type="ECO:0000256" key="4">
    <source>
        <dbReference type="ARBA" id="ARBA00022912"/>
    </source>
</evidence>
<feature type="compositionally biased region" description="Basic and acidic residues" evidence="6">
    <location>
        <begin position="1"/>
        <end position="11"/>
    </location>
</feature>
<evidence type="ECO:0000256" key="3">
    <source>
        <dbReference type="ARBA" id="ARBA00022801"/>
    </source>
</evidence>
<sequence length="429" mass="46911">MGKQTPAHERSGGLALSSRRRTRSRLPTSPDDDGDDDEYMQDNNLLYGYSEMPGKRIIMEDAICAHYPLIPPKFATNDDDVSSSKQRKHWVGFFGVFDGHGDGGAISKYVAEHVVNQVCGTNDWQSYMGGMDCLARSLTKACTELDADMSKLSWSTNGGSTGIMAMISGDSIVVANVGDSRCILIQSPETNKDAEKQTTMSQLTDATTQLSLTSTEEQTDTKKESHSGGGEKMVVVKALSEDHKPDLPVERKRIEEAGLTVVADTFLEEGDDTETTIYKIQKSTNNKIAVSRAFGDFDYKDQSDKPSDQQAIVATPEIQIHARDPNRDLFLVLACDGVWDVMTNQEVGDFCAKTHAELLSNSGNNRPTTTTALTPEQVLPEVGDRLLKECVEVRGTRDNVSVLIVNLENTLNQTNLGAGTAVRALQFDD</sequence>
<dbReference type="PROSITE" id="PS51746">
    <property type="entry name" value="PPM_2"/>
    <property type="match status" value="1"/>
</dbReference>
<keyword evidence="2" id="KW-0479">Metal-binding</keyword>
<protein>
    <recommendedName>
        <fullName evidence="7">PPM-type phosphatase domain-containing protein</fullName>
    </recommendedName>
</protein>
<evidence type="ECO:0000256" key="6">
    <source>
        <dbReference type="SAM" id="MobiDB-lite"/>
    </source>
</evidence>
<feature type="compositionally biased region" description="Polar residues" evidence="6">
    <location>
        <begin position="197"/>
        <end position="216"/>
    </location>
</feature>
<feature type="region of interest" description="Disordered" evidence="6">
    <location>
        <begin position="1"/>
        <end position="40"/>
    </location>
</feature>
<organism evidence="8">
    <name type="scientific">Attheya septentrionalis</name>
    <dbReference type="NCBI Taxonomy" id="420275"/>
    <lineage>
        <taxon>Eukaryota</taxon>
        <taxon>Sar</taxon>
        <taxon>Stramenopiles</taxon>
        <taxon>Ochrophyta</taxon>
        <taxon>Bacillariophyta</taxon>
        <taxon>Coscinodiscophyceae</taxon>
        <taxon>Chaetocerotophycidae</taxon>
        <taxon>Chaetocerotales</taxon>
        <taxon>Attheyaceae</taxon>
        <taxon>Attheya</taxon>
    </lineage>
</organism>
<proteinExistence type="inferred from homology"/>
<dbReference type="GO" id="GO:0016020">
    <property type="term" value="C:membrane"/>
    <property type="evidence" value="ECO:0007669"/>
    <property type="project" value="UniProtKB-SubCell"/>
</dbReference>
<comment type="similarity">
    <text evidence="5">Belongs to the PP2C family.</text>
</comment>
<dbReference type="InterPro" id="IPR001932">
    <property type="entry name" value="PPM-type_phosphatase-like_dom"/>
</dbReference>